<dbReference type="SUPFAM" id="SSF50156">
    <property type="entry name" value="PDZ domain-like"/>
    <property type="match status" value="1"/>
</dbReference>
<dbReference type="OrthoDB" id="9812068at2"/>
<dbReference type="FunFam" id="2.30.42.10:FF:000063">
    <property type="entry name" value="Peptidase, S41 family"/>
    <property type="match status" value="1"/>
</dbReference>
<evidence type="ECO:0000259" key="8">
    <source>
        <dbReference type="PROSITE" id="PS50106"/>
    </source>
</evidence>
<keyword evidence="10" id="KW-1185">Reference proteome</keyword>
<evidence type="ECO:0000256" key="7">
    <source>
        <dbReference type="SAM" id="SignalP"/>
    </source>
</evidence>
<dbReference type="RefSeq" id="WP_046962784.1">
    <property type="nucleotide sequence ID" value="NZ_MDEI01000005.1"/>
</dbReference>
<organism evidence="9 10">
    <name type="scientific">Xanthomonas pisi</name>
    <dbReference type="NCBI Taxonomy" id="56457"/>
    <lineage>
        <taxon>Bacteria</taxon>
        <taxon>Pseudomonadati</taxon>
        <taxon>Pseudomonadota</taxon>
        <taxon>Gammaproteobacteria</taxon>
        <taxon>Lysobacterales</taxon>
        <taxon>Lysobacteraceae</taxon>
        <taxon>Xanthomonas</taxon>
    </lineage>
</organism>
<dbReference type="GO" id="GO:0008236">
    <property type="term" value="F:serine-type peptidase activity"/>
    <property type="evidence" value="ECO:0007669"/>
    <property type="project" value="UniProtKB-KW"/>
</dbReference>
<proteinExistence type="inferred from homology"/>
<dbReference type="InterPro" id="IPR004447">
    <property type="entry name" value="Peptidase_S41A"/>
</dbReference>
<keyword evidence="7" id="KW-0732">Signal</keyword>
<dbReference type="InterPro" id="IPR005151">
    <property type="entry name" value="Tail-specific_protease"/>
</dbReference>
<sequence length="525" mass="54315">MRVAVLSVALSLALFASPGWAQTARPAAAAQATADDPEANEAAVSKVPLDEIRRFVAVYNAVKQAYVDPVEDKKLMHAAVRGLLSDLDPHSTYFDKEDAEAFDEQATGAYDGIGVELLQQQDNTLKVIAPIDDTPAARAGIRAGDVIVAIDGKPIDASKAMEPLRGESGSKVTLTIVRDKAPKPFDVTLQRQTIRVASVRSKLLEPGYGYIRISTFQADTGADFQKNLKQLQAGGKLRGLVLDLRSNPGGLLTSAVQVADDLLDKGNIVSTRGRISISDAKFDATPGDLLGGAPVVVLVDAGSASASEVLAGALRDNQRARIIGSRTFGKGSVQTVLPLDNGDSVKLTTARYYTPSGKSIQASGIVPDVQLTPEPQPGDADVPASLTDYSEATLPGHLRGDDEGEEGYSAGDVLPGDGPIAAALSELKQPGSAAKAQTALKAKAQAAQKARAATKAATAPKPAAARPASTDKAKPTDPAKPAAPTEKNKPATPADPAKPAAPADKQTPAEPAAPADKPAPVEPAK</sequence>
<dbReference type="InterPro" id="IPR029045">
    <property type="entry name" value="ClpP/crotonase-like_dom_sf"/>
</dbReference>
<feature type="domain" description="PDZ" evidence="8">
    <location>
        <begin position="99"/>
        <end position="180"/>
    </location>
</feature>
<evidence type="ECO:0000256" key="1">
    <source>
        <dbReference type="ARBA" id="ARBA00009179"/>
    </source>
</evidence>
<dbReference type="GO" id="GO:0007165">
    <property type="term" value="P:signal transduction"/>
    <property type="evidence" value="ECO:0007669"/>
    <property type="project" value="TreeGrafter"/>
</dbReference>
<dbReference type="InterPro" id="IPR055210">
    <property type="entry name" value="CtpA/B_N"/>
</dbReference>
<feature type="region of interest" description="Disordered" evidence="6">
    <location>
        <begin position="451"/>
        <end position="525"/>
    </location>
</feature>
<dbReference type="AlphaFoldDB" id="A0A2S7D4U3"/>
<dbReference type="FunFam" id="3.90.226.10:FF:000029">
    <property type="entry name" value="Peptidase, S41 family"/>
    <property type="match status" value="1"/>
</dbReference>
<dbReference type="Pfam" id="PF03572">
    <property type="entry name" value="Peptidase_S41"/>
    <property type="match status" value="1"/>
</dbReference>
<name>A0A2S7D4U3_9XANT</name>
<keyword evidence="4 5" id="KW-0720">Serine protease</keyword>
<feature type="compositionally biased region" description="Low complexity" evidence="6">
    <location>
        <begin position="479"/>
        <end position="525"/>
    </location>
</feature>
<dbReference type="EMBL" id="MDEI01000005">
    <property type="protein sequence ID" value="PPU68843.1"/>
    <property type="molecule type" value="Genomic_DNA"/>
</dbReference>
<dbReference type="SMART" id="SM00228">
    <property type="entry name" value="PDZ"/>
    <property type="match status" value="1"/>
</dbReference>
<evidence type="ECO:0000256" key="2">
    <source>
        <dbReference type="ARBA" id="ARBA00022670"/>
    </source>
</evidence>
<dbReference type="NCBIfam" id="TIGR00225">
    <property type="entry name" value="prc"/>
    <property type="match status" value="1"/>
</dbReference>
<feature type="chain" id="PRO_5015665333" evidence="7">
    <location>
        <begin position="22"/>
        <end position="525"/>
    </location>
</feature>
<feature type="region of interest" description="Disordered" evidence="6">
    <location>
        <begin position="392"/>
        <end position="415"/>
    </location>
</feature>
<accession>A0A2S7D4U3</accession>
<evidence type="ECO:0000256" key="6">
    <source>
        <dbReference type="SAM" id="MobiDB-lite"/>
    </source>
</evidence>
<dbReference type="GO" id="GO:0004175">
    <property type="term" value="F:endopeptidase activity"/>
    <property type="evidence" value="ECO:0007669"/>
    <property type="project" value="TreeGrafter"/>
</dbReference>
<dbReference type="GO" id="GO:0030288">
    <property type="term" value="C:outer membrane-bounded periplasmic space"/>
    <property type="evidence" value="ECO:0007669"/>
    <property type="project" value="TreeGrafter"/>
</dbReference>
<dbReference type="PROSITE" id="PS50106">
    <property type="entry name" value="PDZ"/>
    <property type="match status" value="1"/>
</dbReference>
<dbReference type="Gene3D" id="3.30.750.44">
    <property type="match status" value="1"/>
</dbReference>
<dbReference type="Gene3D" id="2.30.42.10">
    <property type="match status" value="1"/>
</dbReference>
<evidence type="ECO:0000313" key="9">
    <source>
        <dbReference type="EMBL" id="PPU68843.1"/>
    </source>
</evidence>
<dbReference type="InterPro" id="IPR036034">
    <property type="entry name" value="PDZ_sf"/>
</dbReference>
<dbReference type="Pfam" id="PF13180">
    <property type="entry name" value="PDZ_2"/>
    <property type="match status" value="1"/>
</dbReference>
<feature type="signal peptide" evidence="7">
    <location>
        <begin position="1"/>
        <end position="21"/>
    </location>
</feature>
<reference evidence="10" key="1">
    <citation type="submission" date="2016-08" db="EMBL/GenBank/DDBJ databases">
        <authorList>
            <person name="Merda D."/>
            <person name="Briand M."/>
            <person name="Taghouti G."/>
            <person name="Carrere S."/>
            <person name="Gouzy J."/>
            <person name="Portier P."/>
            <person name="Jacques M.-A."/>
            <person name="Fischer-Le Saux M."/>
        </authorList>
    </citation>
    <scope>NUCLEOTIDE SEQUENCE [LARGE SCALE GENOMIC DNA]</scope>
    <source>
        <strain evidence="10">CFBP4643</strain>
    </source>
</reference>
<keyword evidence="3 5" id="KW-0378">Hydrolase</keyword>
<evidence type="ECO:0000256" key="4">
    <source>
        <dbReference type="ARBA" id="ARBA00022825"/>
    </source>
</evidence>
<comment type="similarity">
    <text evidence="1 5">Belongs to the peptidase S41A family.</text>
</comment>
<dbReference type="Proteomes" id="UP000238191">
    <property type="component" value="Unassembled WGS sequence"/>
</dbReference>
<dbReference type="SUPFAM" id="SSF52096">
    <property type="entry name" value="ClpP/crotonase"/>
    <property type="match status" value="1"/>
</dbReference>
<dbReference type="PANTHER" id="PTHR32060">
    <property type="entry name" value="TAIL-SPECIFIC PROTEASE"/>
    <property type="match status" value="1"/>
</dbReference>
<keyword evidence="2 5" id="KW-0645">Protease</keyword>
<feature type="compositionally biased region" description="Low complexity" evidence="6">
    <location>
        <begin position="451"/>
        <end position="468"/>
    </location>
</feature>
<evidence type="ECO:0000256" key="3">
    <source>
        <dbReference type="ARBA" id="ARBA00022801"/>
    </source>
</evidence>
<dbReference type="Pfam" id="PF22694">
    <property type="entry name" value="CtpB_N-like"/>
    <property type="match status" value="1"/>
</dbReference>
<dbReference type="InterPro" id="IPR001478">
    <property type="entry name" value="PDZ"/>
</dbReference>
<dbReference type="CDD" id="cd06782">
    <property type="entry name" value="cpPDZ_CPP-like"/>
    <property type="match status" value="1"/>
</dbReference>
<dbReference type="CDD" id="cd07560">
    <property type="entry name" value="Peptidase_S41_CPP"/>
    <property type="match status" value="1"/>
</dbReference>
<protein>
    <submittedName>
        <fullName evidence="9">Peptidase S41</fullName>
    </submittedName>
</protein>
<evidence type="ECO:0000256" key="5">
    <source>
        <dbReference type="RuleBase" id="RU004404"/>
    </source>
</evidence>
<evidence type="ECO:0000313" key="10">
    <source>
        <dbReference type="Proteomes" id="UP000238191"/>
    </source>
</evidence>
<dbReference type="GO" id="GO:0006508">
    <property type="term" value="P:proteolysis"/>
    <property type="evidence" value="ECO:0007669"/>
    <property type="project" value="UniProtKB-KW"/>
</dbReference>
<comment type="caution">
    <text evidence="9">The sequence shown here is derived from an EMBL/GenBank/DDBJ whole genome shotgun (WGS) entry which is preliminary data.</text>
</comment>
<gene>
    <name evidence="9" type="ORF">XpiCFBP4643_07520</name>
</gene>
<dbReference type="Gene3D" id="3.90.226.10">
    <property type="entry name" value="2-enoyl-CoA Hydratase, Chain A, domain 1"/>
    <property type="match status" value="1"/>
</dbReference>
<dbReference type="SMART" id="SM00245">
    <property type="entry name" value="TSPc"/>
    <property type="match status" value="1"/>
</dbReference>
<dbReference type="PANTHER" id="PTHR32060:SF30">
    <property type="entry name" value="CARBOXY-TERMINAL PROCESSING PROTEASE CTPA"/>
    <property type="match status" value="1"/>
</dbReference>